<feature type="region of interest" description="Disordered" evidence="1">
    <location>
        <begin position="121"/>
        <end position="172"/>
    </location>
</feature>
<dbReference type="RefSeq" id="WP_244314786.1">
    <property type="nucleotide sequence ID" value="NZ_QEOB01000003.1"/>
</dbReference>
<reference evidence="2 3" key="1">
    <citation type="submission" date="2018-05" db="EMBL/GenBank/DDBJ databases">
        <title>Genomic Encyclopedia of Type Strains, Phase IV (KMG-V): Genome sequencing to study the core and pangenomes of soil and plant-associated prokaryotes.</title>
        <authorList>
            <person name="Whitman W."/>
        </authorList>
    </citation>
    <scope>NUCLEOTIDE SEQUENCE [LARGE SCALE GENOMIC DNA]</scope>
    <source>
        <strain evidence="2 3">SCZa-39</strain>
    </source>
</reference>
<gene>
    <name evidence="2" type="ORF">C7402_103391</name>
</gene>
<dbReference type="Proteomes" id="UP000245712">
    <property type="component" value="Unassembled WGS sequence"/>
</dbReference>
<evidence type="ECO:0000313" key="2">
    <source>
        <dbReference type="EMBL" id="PVX85813.1"/>
    </source>
</evidence>
<dbReference type="EMBL" id="QEOB01000003">
    <property type="protein sequence ID" value="PVX85813.1"/>
    <property type="molecule type" value="Genomic_DNA"/>
</dbReference>
<name>A0ABX5KSF2_9BURK</name>
<comment type="caution">
    <text evidence="2">The sequence shown here is derived from an EMBL/GenBank/DDBJ whole genome shotgun (WGS) entry which is preliminary data.</text>
</comment>
<organism evidence="2 3">
    <name type="scientific">Paraburkholderia unamae</name>
    <dbReference type="NCBI Taxonomy" id="219649"/>
    <lineage>
        <taxon>Bacteria</taxon>
        <taxon>Pseudomonadati</taxon>
        <taxon>Pseudomonadota</taxon>
        <taxon>Betaproteobacteria</taxon>
        <taxon>Burkholderiales</taxon>
        <taxon>Burkholderiaceae</taxon>
        <taxon>Paraburkholderia</taxon>
    </lineage>
</organism>
<evidence type="ECO:0000256" key="1">
    <source>
        <dbReference type="SAM" id="MobiDB-lite"/>
    </source>
</evidence>
<protein>
    <submittedName>
        <fullName evidence="2">Uncharacterized protein</fullName>
    </submittedName>
</protein>
<sequence length="275" mass="29760">MAAHHLFRAFAELLPGWSRQVATDHEARREPSPQARPSQASTERTVGVGAPNETVVSINGVPHLFVDEGDCIVQFQPAFEEAPVATPFGTKILPELAPHWSPVREHGGGLKDAIASAIRVPVQPVGRGKPSEQVGQVEPASRIDTDSGSTGAAEDADQTRPRAARPGTSRGEDMLASTVGRVLSWGEEKFPNRKPTGKPFYTSFAMHIETAAGERTLQGEGLKDAIAQSHCQVGDVVSVRRLEKVKVPAFAESGRPILKNGQPVMWDKWLWSITR</sequence>
<proteinExistence type="predicted"/>
<evidence type="ECO:0000313" key="3">
    <source>
        <dbReference type="Proteomes" id="UP000245712"/>
    </source>
</evidence>
<feature type="region of interest" description="Disordered" evidence="1">
    <location>
        <begin position="23"/>
        <end position="47"/>
    </location>
</feature>
<accession>A0ABX5KSF2</accession>
<keyword evidence="3" id="KW-1185">Reference proteome</keyword>
<feature type="compositionally biased region" description="Polar residues" evidence="1">
    <location>
        <begin position="35"/>
        <end position="44"/>
    </location>
</feature>